<gene>
    <name evidence="1" type="ORF">ACWI_03320</name>
</gene>
<reference evidence="1 2" key="1">
    <citation type="submission" date="2015-09" db="EMBL/GenBank/DDBJ databases">
        <title>Genome sequence of Acetobacterium wieringae DSM 1911.</title>
        <authorList>
            <person name="Poehlein A."/>
            <person name="Bengelsdorf F.R."/>
            <person name="Schiel-Bengelsdorf B."/>
            <person name="Duerre P."/>
            <person name="Daniel R."/>
        </authorList>
    </citation>
    <scope>NUCLEOTIDE SEQUENCE [LARGE SCALE GENOMIC DNA]</scope>
    <source>
        <strain evidence="1 2">DSM 1911</strain>
    </source>
</reference>
<dbReference type="OrthoDB" id="1956810at2"/>
<sequence>MIEFLNNPHTWVLEAAEKIKPGISADIMFYDREQWRKAFDHHAWGVTIFPEDGTDPLIIIRADLNLVESTEILAHELTHVIVGEKEEHNEIFEKKFEELHKLYDEIAKDVSGEVTHEN</sequence>
<protein>
    <recommendedName>
        <fullName evidence="3">IrrE N-terminal-like domain-containing protein</fullName>
    </recommendedName>
</protein>
<evidence type="ECO:0008006" key="3">
    <source>
        <dbReference type="Google" id="ProtNLM"/>
    </source>
</evidence>
<evidence type="ECO:0000313" key="2">
    <source>
        <dbReference type="Proteomes" id="UP000176244"/>
    </source>
</evidence>
<dbReference type="RefSeq" id="WP_070369710.1">
    <property type="nucleotide sequence ID" value="NZ_LKEU01000012.1"/>
</dbReference>
<dbReference type="AlphaFoldDB" id="A0A1F2PMZ1"/>
<evidence type="ECO:0000313" key="1">
    <source>
        <dbReference type="EMBL" id="OFV72082.1"/>
    </source>
</evidence>
<dbReference type="STRING" id="52694.ACWI_03320"/>
<dbReference type="EMBL" id="LKEU01000012">
    <property type="protein sequence ID" value="OFV72082.1"/>
    <property type="molecule type" value="Genomic_DNA"/>
</dbReference>
<accession>A0A1F2PMZ1</accession>
<dbReference type="Proteomes" id="UP000176244">
    <property type="component" value="Unassembled WGS sequence"/>
</dbReference>
<proteinExistence type="predicted"/>
<name>A0A1F2PMZ1_9FIRM</name>
<comment type="caution">
    <text evidence="1">The sequence shown here is derived from an EMBL/GenBank/DDBJ whole genome shotgun (WGS) entry which is preliminary data.</text>
</comment>
<organism evidence="1 2">
    <name type="scientific">Acetobacterium wieringae</name>
    <dbReference type="NCBI Taxonomy" id="52694"/>
    <lineage>
        <taxon>Bacteria</taxon>
        <taxon>Bacillati</taxon>
        <taxon>Bacillota</taxon>
        <taxon>Clostridia</taxon>
        <taxon>Eubacteriales</taxon>
        <taxon>Eubacteriaceae</taxon>
        <taxon>Acetobacterium</taxon>
    </lineage>
</organism>